<evidence type="ECO:0000256" key="2">
    <source>
        <dbReference type="ARBA" id="ARBA00023306"/>
    </source>
</evidence>
<proteinExistence type="predicted"/>
<organism evidence="4 5">
    <name type="scientific">Ficus carica</name>
    <name type="common">Common fig</name>
    <dbReference type="NCBI Taxonomy" id="3494"/>
    <lineage>
        <taxon>Eukaryota</taxon>
        <taxon>Viridiplantae</taxon>
        <taxon>Streptophyta</taxon>
        <taxon>Embryophyta</taxon>
        <taxon>Tracheophyta</taxon>
        <taxon>Spermatophyta</taxon>
        <taxon>Magnoliopsida</taxon>
        <taxon>eudicotyledons</taxon>
        <taxon>Gunneridae</taxon>
        <taxon>Pentapetalae</taxon>
        <taxon>rosids</taxon>
        <taxon>fabids</taxon>
        <taxon>Rosales</taxon>
        <taxon>Moraceae</taxon>
        <taxon>Ficeae</taxon>
        <taxon>Ficus</taxon>
    </lineage>
</organism>
<feature type="region of interest" description="Disordered" evidence="3">
    <location>
        <begin position="54"/>
        <end position="86"/>
    </location>
</feature>
<evidence type="ECO:0000256" key="3">
    <source>
        <dbReference type="SAM" id="MobiDB-lite"/>
    </source>
</evidence>
<sequence>MGISEKHQVVDLAAAAALDSDKKKWLIAGIPLRAPLKPIYTAANNNPARRLERDCHDGGEDGEEEECSVTTPTGEEARIPTRLTCPPAPRKSKASLKCNYGAVREFFTPPHDLETVFIRHVERAK</sequence>
<keyword evidence="1" id="KW-0649">Protein kinase inhibitor</keyword>
<evidence type="ECO:0000313" key="4">
    <source>
        <dbReference type="EMBL" id="GMN41526.1"/>
    </source>
</evidence>
<evidence type="ECO:0000313" key="5">
    <source>
        <dbReference type="Proteomes" id="UP001187192"/>
    </source>
</evidence>
<dbReference type="GO" id="GO:0032875">
    <property type="term" value="P:regulation of DNA endoreduplication"/>
    <property type="evidence" value="ECO:0007669"/>
    <property type="project" value="InterPro"/>
</dbReference>
<gene>
    <name evidence="4" type="ORF">TIFTF001_010754</name>
</gene>
<dbReference type="Gramene" id="FCD_00002769-RA">
    <property type="protein sequence ID" value="FCD_00002769-RA:cds"/>
    <property type="gene ID" value="FCD_00002769"/>
</dbReference>
<name>A0AA88AK52_FICCA</name>
<evidence type="ECO:0000256" key="1">
    <source>
        <dbReference type="ARBA" id="ARBA00023013"/>
    </source>
</evidence>
<keyword evidence="5" id="KW-1185">Reference proteome</keyword>
<dbReference type="AlphaFoldDB" id="A0AA88AK52"/>
<accession>A0AA88AK52</accession>
<dbReference type="PANTHER" id="PTHR33142:SF48">
    <property type="entry name" value="CYCLIN-DEPENDENT PROTEIN KINASE INHIBITOR SMR15"/>
    <property type="match status" value="1"/>
</dbReference>
<evidence type="ECO:0008006" key="6">
    <source>
        <dbReference type="Google" id="ProtNLM"/>
    </source>
</evidence>
<dbReference type="Proteomes" id="UP001187192">
    <property type="component" value="Unassembled WGS sequence"/>
</dbReference>
<reference evidence="4" key="1">
    <citation type="submission" date="2023-07" db="EMBL/GenBank/DDBJ databases">
        <title>draft genome sequence of fig (Ficus carica).</title>
        <authorList>
            <person name="Takahashi T."/>
            <person name="Nishimura K."/>
        </authorList>
    </citation>
    <scope>NUCLEOTIDE SEQUENCE</scope>
</reference>
<keyword evidence="2" id="KW-0131">Cell cycle</keyword>
<dbReference type="EMBL" id="BTGU01000013">
    <property type="protein sequence ID" value="GMN41526.1"/>
    <property type="molecule type" value="Genomic_DNA"/>
</dbReference>
<comment type="caution">
    <text evidence="4">The sequence shown here is derived from an EMBL/GenBank/DDBJ whole genome shotgun (WGS) entry which is preliminary data.</text>
</comment>
<dbReference type="InterPro" id="IPR040389">
    <property type="entry name" value="SMR"/>
</dbReference>
<dbReference type="PANTHER" id="PTHR33142">
    <property type="entry name" value="CYCLIN-DEPENDENT PROTEIN KINASE INHIBITOR SMR13"/>
    <property type="match status" value="1"/>
</dbReference>
<protein>
    <recommendedName>
        <fullName evidence="6">Cyclin-dependent protein kinase inhibitor SMR6</fullName>
    </recommendedName>
</protein>
<dbReference type="GO" id="GO:0004860">
    <property type="term" value="F:protein kinase inhibitor activity"/>
    <property type="evidence" value="ECO:0007669"/>
    <property type="project" value="UniProtKB-KW"/>
</dbReference>